<feature type="non-terminal residue" evidence="1">
    <location>
        <position position="41"/>
    </location>
</feature>
<proteinExistence type="predicted"/>
<dbReference type="EMBL" id="UINC01021890">
    <property type="protein sequence ID" value="SVA90397.1"/>
    <property type="molecule type" value="Genomic_DNA"/>
</dbReference>
<name>A0A381ZNU4_9ZZZZ</name>
<dbReference type="AlphaFoldDB" id="A0A381ZNU4"/>
<feature type="non-terminal residue" evidence="1">
    <location>
        <position position="1"/>
    </location>
</feature>
<sequence>VNKVLTGTVHLGARHCHSDSPEGCAYLHQDTLANFLGADQW</sequence>
<organism evidence="1">
    <name type="scientific">marine metagenome</name>
    <dbReference type="NCBI Taxonomy" id="408172"/>
    <lineage>
        <taxon>unclassified sequences</taxon>
        <taxon>metagenomes</taxon>
        <taxon>ecological metagenomes</taxon>
    </lineage>
</organism>
<accession>A0A381ZNU4</accession>
<evidence type="ECO:0000313" key="1">
    <source>
        <dbReference type="EMBL" id="SVA90397.1"/>
    </source>
</evidence>
<protein>
    <submittedName>
        <fullName evidence="1">Uncharacterized protein</fullName>
    </submittedName>
</protein>
<reference evidence="1" key="1">
    <citation type="submission" date="2018-05" db="EMBL/GenBank/DDBJ databases">
        <authorList>
            <person name="Lanie J.A."/>
            <person name="Ng W.-L."/>
            <person name="Kazmierczak K.M."/>
            <person name="Andrzejewski T.M."/>
            <person name="Davidsen T.M."/>
            <person name="Wayne K.J."/>
            <person name="Tettelin H."/>
            <person name="Glass J.I."/>
            <person name="Rusch D."/>
            <person name="Podicherti R."/>
            <person name="Tsui H.-C.T."/>
            <person name="Winkler M.E."/>
        </authorList>
    </citation>
    <scope>NUCLEOTIDE SEQUENCE</scope>
</reference>
<gene>
    <name evidence="1" type="ORF">METZ01_LOCUS143251</name>
</gene>